<dbReference type="KEGG" id="suls:Sdiek1_2849"/>
<dbReference type="Pfam" id="PF14487">
    <property type="entry name" value="DarT"/>
    <property type="match status" value="1"/>
</dbReference>
<dbReference type="InterPro" id="IPR029494">
    <property type="entry name" value="DarT"/>
</dbReference>
<reference evidence="9" key="1">
    <citation type="submission" date="2017-05" db="EMBL/GenBank/DDBJ databases">
        <title>Dechlorination kinetics govern the competition between two new strains of the genus Sulfurospirillum.</title>
        <authorList>
            <person name="Buttet G.F."/>
            <person name="Murray A.M."/>
            <person name="Goris T."/>
            <person name="Burion M."/>
            <person name="Lin B."/>
            <person name="Rolle M."/>
            <person name="Maillard J."/>
        </authorList>
    </citation>
    <scope>NUCLEOTIDE SEQUENCE [LARGE SCALE GENOMIC DNA]</scope>
    <source>
        <strain evidence="9">SL2-1</strain>
    </source>
</reference>
<keyword evidence="2 6" id="KW-0328">Glycosyltransferase</keyword>
<evidence type="ECO:0000259" key="7">
    <source>
        <dbReference type="PROSITE" id="PS52018"/>
    </source>
</evidence>
<protein>
    <recommendedName>
        <fullName evidence="7">DarT domain-containing protein</fullName>
    </recommendedName>
</protein>
<evidence type="ECO:0000256" key="3">
    <source>
        <dbReference type="ARBA" id="ARBA00022679"/>
    </source>
</evidence>
<dbReference type="GO" id="GO:0003677">
    <property type="term" value="F:DNA binding"/>
    <property type="evidence" value="ECO:0007669"/>
    <property type="project" value="UniProtKB-UniRule"/>
</dbReference>
<feature type="binding site" evidence="6">
    <location>
        <position position="49"/>
    </location>
    <ligand>
        <name>NAD(+)</name>
        <dbReference type="ChEBI" id="CHEBI:57540"/>
    </ligand>
</feature>
<sequence length="170" mass="19567">MSVPIKEGKLLYHLTSLSNIESILLNGLQSRAIVTNFKDIADPDIVKFRDENNILNSVPFHFFLGSPFAGRAQMNNPTEEFIYITIHRDTAKKSNFKIIPTHPKHMNPLKIYNYDEGFKIIDWELMETRKYDNPECKEVCMAECISPSSVIQADQFHSIIVKSDDVKKAY</sequence>
<keyword evidence="3 6" id="KW-0808">Transferase</keyword>
<accession>A0A1Y0HPD5</accession>
<dbReference type="GO" id="GO:0016757">
    <property type="term" value="F:glycosyltransferase activity"/>
    <property type="evidence" value="ECO:0007669"/>
    <property type="project" value="UniProtKB-UniRule"/>
</dbReference>
<evidence type="ECO:0000313" key="8">
    <source>
        <dbReference type="EMBL" id="ARU49992.1"/>
    </source>
</evidence>
<evidence type="ECO:0000256" key="4">
    <source>
        <dbReference type="ARBA" id="ARBA00022695"/>
    </source>
</evidence>
<comment type="caution">
    <text evidence="6">Lacks conserved residue(s) required for the propagation of feature annotation.</text>
</comment>
<keyword evidence="5 6" id="KW-0238">DNA-binding</keyword>
<dbReference type="GO" id="GO:0016779">
    <property type="term" value="F:nucleotidyltransferase activity"/>
    <property type="evidence" value="ECO:0007669"/>
    <property type="project" value="UniProtKB-UniRule"/>
</dbReference>
<dbReference type="Proteomes" id="UP000196005">
    <property type="component" value="Chromosome"/>
</dbReference>
<keyword evidence="4 6" id="KW-0548">Nucleotidyltransferase</keyword>
<dbReference type="EMBL" id="CP021416">
    <property type="protein sequence ID" value="ARU49992.1"/>
    <property type="molecule type" value="Genomic_DNA"/>
</dbReference>
<feature type="active site" description="Proton acceptor" evidence="6">
    <location>
        <position position="49"/>
    </location>
</feature>
<evidence type="ECO:0000256" key="1">
    <source>
        <dbReference type="ARBA" id="ARBA00022649"/>
    </source>
</evidence>
<feature type="active site" evidence="6">
    <location>
        <position position="143"/>
    </location>
</feature>
<feature type="binding site" evidence="6">
    <location>
        <begin position="13"/>
        <end position="15"/>
    </location>
    <ligand>
        <name>NAD(+)</name>
        <dbReference type="ChEBI" id="CHEBI:57540"/>
    </ligand>
</feature>
<keyword evidence="1 6" id="KW-1277">Toxin-antitoxin system</keyword>
<organism evidence="8 9">
    <name type="scientific">Sulfurospirillum diekertiae</name>
    <dbReference type="NCBI Taxonomy" id="1854492"/>
    <lineage>
        <taxon>Bacteria</taxon>
        <taxon>Pseudomonadati</taxon>
        <taxon>Campylobacterota</taxon>
        <taxon>Epsilonproteobacteria</taxon>
        <taxon>Campylobacterales</taxon>
        <taxon>Sulfurospirillaceae</taxon>
        <taxon>Sulfurospirillum</taxon>
    </lineage>
</organism>
<feature type="domain" description="DarT" evidence="7">
    <location>
        <begin position="9"/>
        <end position="170"/>
    </location>
</feature>
<dbReference type="AlphaFoldDB" id="A0A1Y0HPD5"/>
<dbReference type="PROSITE" id="PS52018">
    <property type="entry name" value="DART"/>
    <property type="match status" value="1"/>
</dbReference>
<keyword evidence="9" id="KW-1185">Reference proteome</keyword>
<evidence type="ECO:0000256" key="6">
    <source>
        <dbReference type="PROSITE-ProRule" id="PRU01362"/>
    </source>
</evidence>
<gene>
    <name evidence="8" type="ORF">Sdiek1_2849</name>
</gene>
<comment type="similarity">
    <text evidence="6">Belongs to the DarT ADP-ribosyltransferase family.</text>
</comment>
<dbReference type="RefSeq" id="WP_087439661.1">
    <property type="nucleotide sequence ID" value="NZ_CP021416.1"/>
</dbReference>
<proteinExistence type="inferred from homology"/>
<name>A0A1Y0HPD5_9BACT</name>
<evidence type="ECO:0000256" key="2">
    <source>
        <dbReference type="ARBA" id="ARBA00022676"/>
    </source>
</evidence>
<comment type="catalytic activity">
    <reaction evidence="6">
        <text>a thymidine in DNA + NAD(+) = an N-(ADP-alpha-D-ribosyl)-thymidine in DNA + nicotinamide + H(+)</text>
        <dbReference type="Rhea" id="RHEA:71651"/>
        <dbReference type="Rhea" id="RHEA-COMP:13556"/>
        <dbReference type="Rhea" id="RHEA-COMP:18051"/>
        <dbReference type="ChEBI" id="CHEBI:15378"/>
        <dbReference type="ChEBI" id="CHEBI:17154"/>
        <dbReference type="ChEBI" id="CHEBI:57540"/>
        <dbReference type="ChEBI" id="CHEBI:137386"/>
        <dbReference type="ChEBI" id="CHEBI:191199"/>
    </reaction>
</comment>
<evidence type="ECO:0000256" key="5">
    <source>
        <dbReference type="ARBA" id="ARBA00023125"/>
    </source>
</evidence>
<evidence type="ECO:0000313" key="9">
    <source>
        <dbReference type="Proteomes" id="UP000196005"/>
    </source>
</evidence>